<keyword evidence="3" id="KW-0732">Signal</keyword>
<evidence type="ECO:0000313" key="4">
    <source>
        <dbReference type="EMBL" id="CAK9177200.1"/>
    </source>
</evidence>
<name>A0ABC8U792_9AQUA</name>
<evidence type="ECO:0000256" key="3">
    <source>
        <dbReference type="SAM" id="SignalP"/>
    </source>
</evidence>
<reference evidence="4 5" key="1">
    <citation type="submission" date="2024-02" db="EMBL/GenBank/DDBJ databases">
        <authorList>
            <person name="Vignale AGUSTIN F."/>
            <person name="Sosa J E."/>
            <person name="Modenutti C."/>
        </authorList>
    </citation>
    <scope>NUCLEOTIDE SEQUENCE [LARGE SCALE GENOMIC DNA]</scope>
</reference>
<keyword evidence="5" id="KW-1185">Reference proteome</keyword>
<feature type="signal peptide" evidence="3">
    <location>
        <begin position="1"/>
        <end position="19"/>
    </location>
</feature>
<evidence type="ECO:0000256" key="2">
    <source>
        <dbReference type="SAM" id="Phobius"/>
    </source>
</evidence>
<organism evidence="4 5">
    <name type="scientific">Ilex paraguariensis</name>
    <name type="common">yerba mate</name>
    <dbReference type="NCBI Taxonomy" id="185542"/>
    <lineage>
        <taxon>Eukaryota</taxon>
        <taxon>Viridiplantae</taxon>
        <taxon>Streptophyta</taxon>
        <taxon>Embryophyta</taxon>
        <taxon>Tracheophyta</taxon>
        <taxon>Spermatophyta</taxon>
        <taxon>Magnoliopsida</taxon>
        <taxon>eudicotyledons</taxon>
        <taxon>Gunneridae</taxon>
        <taxon>Pentapetalae</taxon>
        <taxon>asterids</taxon>
        <taxon>campanulids</taxon>
        <taxon>Aquifoliales</taxon>
        <taxon>Aquifoliaceae</taxon>
        <taxon>Ilex</taxon>
    </lineage>
</organism>
<keyword evidence="2" id="KW-0812">Transmembrane</keyword>
<dbReference type="AlphaFoldDB" id="A0ABC8U792"/>
<feature type="transmembrane region" description="Helical" evidence="2">
    <location>
        <begin position="35"/>
        <end position="59"/>
    </location>
</feature>
<keyword evidence="2" id="KW-0472">Membrane</keyword>
<protein>
    <submittedName>
        <fullName evidence="4">Uncharacterized protein</fullName>
    </submittedName>
</protein>
<keyword evidence="2" id="KW-1133">Transmembrane helix</keyword>
<dbReference type="EMBL" id="CAUOFW020006991">
    <property type="protein sequence ID" value="CAK9177200.1"/>
    <property type="molecule type" value="Genomic_DNA"/>
</dbReference>
<gene>
    <name evidence="4" type="ORF">ILEXP_LOCUS47069</name>
</gene>
<comment type="caution">
    <text evidence="4">The sequence shown here is derived from an EMBL/GenBank/DDBJ whole genome shotgun (WGS) entry which is preliminary data.</text>
</comment>
<evidence type="ECO:0000313" key="5">
    <source>
        <dbReference type="Proteomes" id="UP001642360"/>
    </source>
</evidence>
<feature type="chain" id="PRO_5044867282" evidence="3">
    <location>
        <begin position="20"/>
        <end position="101"/>
    </location>
</feature>
<feature type="compositionally biased region" description="Basic and acidic residues" evidence="1">
    <location>
        <begin position="81"/>
        <end position="90"/>
    </location>
</feature>
<evidence type="ECO:0000256" key="1">
    <source>
        <dbReference type="SAM" id="MobiDB-lite"/>
    </source>
</evidence>
<dbReference type="Proteomes" id="UP001642360">
    <property type="component" value="Unassembled WGS sequence"/>
</dbReference>
<accession>A0ABC8U792</accession>
<proteinExistence type="predicted"/>
<sequence length="101" mass="10755">MNFGPALFIVALMVTPVTDWISPKNDPQERPRIAYVVLVLALVACGLVDGLTAGSLIGATGELPGRHMQAMLLQEKLTGARTEKEPHNNSEKPFSGEGSPS</sequence>
<feature type="region of interest" description="Disordered" evidence="1">
    <location>
        <begin position="74"/>
        <end position="101"/>
    </location>
</feature>